<feature type="compositionally biased region" description="Polar residues" evidence="1">
    <location>
        <begin position="222"/>
        <end position="243"/>
    </location>
</feature>
<accession>A0AAD1XBX5</accession>
<gene>
    <name evidence="2" type="ORF">ECRASSUSDP1_LOCUS6662</name>
</gene>
<dbReference type="EMBL" id="CAMPGE010006468">
    <property type="protein sequence ID" value="CAI2365313.1"/>
    <property type="molecule type" value="Genomic_DNA"/>
</dbReference>
<comment type="caution">
    <text evidence="2">The sequence shown here is derived from an EMBL/GenBank/DDBJ whole genome shotgun (WGS) entry which is preliminary data.</text>
</comment>
<organism evidence="2 3">
    <name type="scientific">Euplotes crassus</name>
    <dbReference type="NCBI Taxonomy" id="5936"/>
    <lineage>
        <taxon>Eukaryota</taxon>
        <taxon>Sar</taxon>
        <taxon>Alveolata</taxon>
        <taxon>Ciliophora</taxon>
        <taxon>Intramacronucleata</taxon>
        <taxon>Spirotrichea</taxon>
        <taxon>Hypotrichia</taxon>
        <taxon>Euplotida</taxon>
        <taxon>Euplotidae</taxon>
        <taxon>Moneuplotes</taxon>
    </lineage>
</organism>
<feature type="compositionally biased region" description="Basic and acidic residues" evidence="1">
    <location>
        <begin position="286"/>
        <end position="297"/>
    </location>
</feature>
<proteinExistence type="predicted"/>
<keyword evidence="3" id="KW-1185">Reference proteome</keyword>
<evidence type="ECO:0000313" key="2">
    <source>
        <dbReference type="EMBL" id="CAI2365313.1"/>
    </source>
</evidence>
<dbReference type="AlphaFoldDB" id="A0AAD1XBX5"/>
<reference evidence="2" key="1">
    <citation type="submission" date="2023-07" db="EMBL/GenBank/DDBJ databases">
        <authorList>
            <consortium name="AG Swart"/>
            <person name="Singh M."/>
            <person name="Singh A."/>
            <person name="Seah K."/>
            <person name="Emmerich C."/>
        </authorList>
    </citation>
    <scope>NUCLEOTIDE SEQUENCE</scope>
    <source>
        <strain evidence="2">DP1</strain>
    </source>
</reference>
<feature type="region of interest" description="Disordered" evidence="1">
    <location>
        <begin position="214"/>
        <end position="297"/>
    </location>
</feature>
<evidence type="ECO:0000313" key="3">
    <source>
        <dbReference type="Proteomes" id="UP001295684"/>
    </source>
</evidence>
<evidence type="ECO:0000256" key="1">
    <source>
        <dbReference type="SAM" id="MobiDB-lite"/>
    </source>
</evidence>
<dbReference type="Proteomes" id="UP001295684">
    <property type="component" value="Unassembled WGS sequence"/>
</dbReference>
<sequence length="297" mass="33746">MLADTYKEFFNCRMNQHLMQPGQAYPDYFPSGGISSGGMPSGGMPSGGMPSGGMPINQMYALPRQDMGHIIRINFYVRGLRPVILHVDKRSDTLDSLKRKISEKLNLQWSLDKILDNFSFYLETGAKVEDIGLLENNDHVLMDDCSDKMKNQSCKREDELERLPPIYMKPKEYYSGFGYNQGNRVYAGYPFHPIPVLFIPDMLPKQRCMELLKSEPKKPQKINENSEISSHQTTTYDYSSTKASPHAPLDLFKSQKNSELFDPNIHIRNSSPLRSNTTQADNNDDNSSRPSKDPCSS</sequence>
<name>A0AAD1XBX5_EUPCR</name>
<protein>
    <submittedName>
        <fullName evidence="2">Uncharacterized protein</fullName>
    </submittedName>
</protein>
<feature type="compositionally biased region" description="Polar residues" evidence="1">
    <location>
        <begin position="267"/>
        <end position="281"/>
    </location>
</feature>